<reference evidence="10" key="1">
    <citation type="submission" date="2017-03" db="EMBL/GenBank/DDBJ databases">
        <authorList>
            <person name="Lund M.B."/>
        </authorList>
    </citation>
    <scope>NUCLEOTIDE SEQUENCE [LARGE SCALE GENOMIC DNA]</scope>
</reference>
<comment type="caution">
    <text evidence="9">The sequence shown here is derived from an EMBL/GenBank/DDBJ whole genome shotgun (WGS) entry which is preliminary data.</text>
</comment>
<keyword evidence="3" id="KW-1003">Cell membrane</keyword>
<feature type="transmembrane region" description="Helical" evidence="8">
    <location>
        <begin position="89"/>
        <end position="107"/>
    </location>
</feature>
<dbReference type="PANTHER" id="PTHR32196:SF21">
    <property type="entry name" value="ABC TRANSPORTER PERMEASE PROTEIN YPHD-RELATED"/>
    <property type="match status" value="1"/>
</dbReference>
<organism evidence="9 10">
    <name type="scientific">Candidatus Lumbricidiphila eiseniae</name>
    <dbReference type="NCBI Taxonomy" id="1969409"/>
    <lineage>
        <taxon>Bacteria</taxon>
        <taxon>Bacillati</taxon>
        <taxon>Actinomycetota</taxon>
        <taxon>Actinomycetes</taxon>
        <taxon>Micrococcales</taxon>
        <taxon>Microbacteriaceae</taxon>
        <taxon>Candidatus Lumbricidiphila</taxon>
    </lineage>
</organism>
<keyword evidence="7 8" id="KW-0472">Membrane</keyword>
<dbReference type="AlphaFoldDB" id="A0A2A6FUB1"/>
<evidence type="ECO:0000256" key="6">
    <source>
        <dbReference type="ARBA" id="ARBA00022989"/>
    </source>
</evidence>
<evidence type="ECO:0000313" key="9">
    <source>
        <dbReference type="EMBL" id="PDQ36240.1"/>
    </source>
</evidence>
<dbReference type="EMBL" id="NAEP01000021">
    <property type="protein sequence ID" value="PDQ36240.1"/>
    <property type="molecule type" value="Genomic_DNA"/>
</dbReference>
<feature type="transmembrane region" description="Helical" evidence="8">
    <location>
        <begin position="64"/>
        <end position="82"/>
    </location>
</feature>
<evidence type="ECO:0000313" key="10">
    <source>
        <dbReference type="Proteomes" id="UP000219994"/>
    </source>
</evidence>
<dbReference type="CDD" id="cd06579">
    <property type="entry name" value="TM_PBP1_transp_AraH_like"/>
    <property type="match status" value="1"/>
</dbReference>
<comment type="subcellular location">
    <subcellularLocation>
        <location evidence="1">Cell membrane</location>
        <topology evidence="1">Multi-pass membrane protein</topology>
    </subcellularLocation>
</comment>
<feature type="transmembrane region" description="Helical" evidence="8">
    <location>
        <begin position="296"/>
        <end position="315"/>
    </location>
</feature>
<sequence>MSTTATNAVPPLLPESSPPTTVLAAFRRFVRWDGFGLLLVFILLYVVLSVMAPEFLTADNQLNILQNAAFFGIVALIMTLVIISGEIDISVGSMAALASSMLGVAVIKLGVPMPIAVVIVLAVAFAIGSLAGFVRAYFGVPTFIATLALYLALRGLAQLLTNNFPLPIPLNQFFYWGSGKIQIPVGPTSVFNIPVPAIYFVVLFIIVAIVAKKTVFGRSIYAVGGNIKAANLSGINVRRVKILVMALAATAAAITGLLFSAQVQSGNSTIANGLEFDAIAATIIGGAALSGGKGTVVGTVLGVLFIAALLNGMVLLNVNPYAQQVVRGAVVLIAVLVNVFRTRRSTVS</sequence>
<evidence type="ECO:0000256" key="5">
    <source>
        <dbReference type="ARBA" id="ARBA00022692"/>
    </source>
</evidence>
<keyword evidence="5 8" id="KW-0812">Transmembrane</keyword>
<keyword evidence="2" id="KW-0813">Transport</keyword>
<proteinExistence type="predicted"/>
<dbReference type="GO" id="GO:0005886">
    <property type="term" value="C:plasma membrane"/>
    <property type="evidence" value="ECO:0007669"/>
    <property type="project" value="UniProtKB-SubCell"/>
</dbReference>
<dbReference type="Pfam" id="PF02653">
    <property type="entry name" value="BPD_transp_2"/>
    <property type="match status" value="1"/>
</dbReference>
<evidence type="ECO:0000256" key="8">
    <source>
        <dbReference type="SAM" id="Phobius"/>
    </source>
</evidence>
<feature type="transmembrane region" description="Helical" evidence="8">
    <location>
        <begin position="140"/>
        <end position="160"/>
    </location>
</feature>
<accession>A0A2A6FUB1</accession>
<feature type="transmembrane region" description="Helical" evidence="8">
    <location>
        <begin position="193"/>
        <end position="211"/>
    </location>
</feature>
<dbReference type="Proteomes" id="UP000219994">
    <property type="component" value="Unassembled WGS sequence"/>
</dbReference>
<feature type="transmembrane region" description="Helical" evidence="8">
    <location>
        <begin position="242"/>
        <end position="263"/>
    </location>
</feature>
<evidence type="ECO:0000256" key="1">
    <source>
        <dbReference type="ARBA" id="ARBA00004651"/>
    </source>
</evidence>
<gene>
    <name evidence="9" type="ORF">B5766_01830</name>
</gene>
<evidence type="ECO:0000256" key="3">
    <source>
        <dbReference type="ARBA" id="ARBA00022475"/>
    </source>
</evidence>
<protein>
    <recommendedName>
        <fullName evidence="11">Sugar ABC transporter permease</fullName>
    </recommendedName>
</protein>
<dbReference type="InterPro" id="IPR001851">
    <property type="entry name" value="ABC_transp_permease"/>
</dbReference>
<evidence type="ECO:0000256" key="4">
    <source>
        <dbReference type="ARBA" id="ARBA00022519"/>
    </source>
</evidence>
<evidence type="ECO:0000256" key="2">
    <source>
        <dbReference type="ARBA" id="ARBA00022448"/>
    </source>
</evidence>
<name>A0A2A6FUB1_9MICO</name>
<feature type="transmembrane region" description="Helical" evidence="8">
    <location>
        <begin position="113"/>
        <end position="133"/>
    </location>
</feature>
<feature type="transmembrane region" description="Helical" evidence="8">
    <location>
        <begin position="321"/>
        <end position="340"/>
    </location>
</feature>
<keyword evidence="6 8" id="KW-1133">Transmembrane helix</keyword>
<evidence type="ECO:0000256" key="7">
    <source>
        <dbReference type="ARBA" id="ARBA00023136"/>
    </source>
</evidence>
<dbReference type="GO" id="GO:0022857">
    <property type="term" value="F:transmembrane transporter activity"/>
    <property type="evidence" value="ECO:0007669"/>
    <property type="project" value="InterPro"/>
</dbReference>
<dbReference type="PANTHER" id="PTHR32196">
    <property type="entry name" value="ABC TRANSPORTER PERMEASE PROTEIN YPHD-RELATED-RELATED"/>
    <property type="match status" value="1"/>
</dbReference>
<evidence type="ECO:0008006" key="11">
    <source>
        <dbReference type="Google" id="ProtNLM"/>
    </source>
</evidence>
<keyword evidence="4" id="KW-0997">Cell inner membrane</keyword>
<feature type="transmembrane region" description="Helical" evidence="8">
    <location>
        <begin position="35"/>
        <end position="52"/>
    </location>
</feature>